<evidence type="ECO:0000256" key="5">
    <source>
        <dbReference type="ARBA" id="ARBA00023242"/>
    </source>
</evidence>
<dbReference type="STRING" id="15368.A0A0Q3GM22"/>
<feature type="compositionally biased region" description="Low complexity" evidence="6">
    <location>
        <begin position="176"/>
        <end position="194"/>
    </location>
</feature>
<sequence length="636" mass="71238">MASPSDYECGCARDIKDAVRESRAPAHAAGELVFLQATTTSADSRPTSRLQAPRFPLLKEVSKMRNPCGCCQSKIRFIRHINGNYMHSMVIPEWVINHFGRNIVGSIKLEAPNGNIYDVGVTVKMNTTFLQSGWRAFVDANQIEENFCLMFRYRGTSRFEVTIFDSNGKEKVPCRDSMGSDSASQSSAGEGSDSTAYSSKELPAENNPSLDDSMESDDLQVLSKYYVLSGLCDLTEEQLTKLHALVGKIKPEIPVLVVLMKKSNVNHNFTLIIRKDYAREYFPPKNTTIILQLPGKSKHWNCKFYILPSGESKAGRCDLSIGNFVRDNHVRKGDIFLLQPITKVKGHIFTVTVHPLHKASIDHSPDGSTDIGLNHGCASTKMASTASVKEEPIIDESTKTALTPRVKEEPTIDGEEISFWGHAEHGSSDSSEEDSQPRILLNHGCASTKMALTARVKEERTIDGEEISSSGHGEHVFSDNSNETSEARFMPLDTSCLLRAQEKKMMEKIEAIKSELPIYWKVMNKSDVCVHKRGSPSPVFSSQYISRYLAEKYATGLTGVRGRRGAISLLLERDGRKRRTWSCQLRRSIDRTRIAKGWPSFARDNHLQAGDLCLFEVLRNEEQLKMVVYIIRREEC</sequence>
<dbReference type="ExpressionAtlas" id="A0A0Q3GM22">
    <property type="expression patterns" value="baseline"/>
</dbReference>
<dbReference type="Proteomes" id="UP000008810">
    <property type="component" value="Chromosome 2"/>
</dbReference>
<evidence type="ECO:0000259" key="7">
    <source>
        <dbReference type="PROSITE" id="PS50863"/>
    </source>
</evidence>
<dbReference type="Gramene" id="KQK11509">
    <property type="protein sequence ID" value="KQK11509"/>
    <property type="gene ID" value="BRADI_2g60554v3"/>
</dbReference>
<dbReference type="InterPro" id="IPR015300">
    <property type="entry name" value="DNA-bd_pseudobarrel_sf"/>
</dbReference>
<protein>
    <recommendedName>
        <fullName evidence="7">TF-B3 domain-containing protein</fullName>
    </recommendedName>
</protein>
<feature type="region of interest" description="Disordered" evidence="6">
    <location>
        <begin position="405"/>
        <end position="436"/>
    </location>
</feature>
<evidence type="ECO:0000256" key="3">
    <source>
        <dbReference type="ARBA" id="ARBA00023125"/>
    </source>
</evidence>
<dbReference type="PANTHER" id="PTHR31391:SF109">
    <property type="entry name" value="TF-B3 DOMAIN-CONTAINING PROTEIN"/>
    <property type="match status" value="1"/>
</dbReference>
<dbReference type="PROSITE" id="PS50863">
    <property type="entry name" value="B3"/>
    <property type="match status" value="2"/>
</dbReference>
<dbReference type="RefSeq" id="XP_014754674.1">
    <property type="nucleotide sequence ID" value="XM_014899188.2"/>
</dbReference>
<evidence type="ECO:0000313" key="8">
    <source>
        <dbReference type="EMBL" id="KQK11509.1"/>
    </source>
</evidence>
<keyword evidence="10" id="KW-1185">Reference proteome</keyword>
<dbReference type="SMART" id="SM01019">
    <property type="entry name" value="B3"/>
    <property type="match status" value="3"/>
</dbReference>
<feature type="domain" description="TF-B3" evidence="7">
    <location>
        <begin position="74"/>
        <end position="167"/>
    </location>
</feature>
<evidence type="ECO:0000313" key="10">
    <source>
        <dbReference type="Proteomes" id="UP000008810"/>
    </source>
</evidence>
<dbReference type="GO" id="GO:0005634">
    <property type="term" value="C:nucleus"/>
    <property type="evidence" value="ECO:0007669"/>
    <property type="project" value="UniProtKB-SubCell"/>
</dbReference>
<reference evidence="8" key="2">
    <citation type="submission" date="2017-06" db="EMBL/GenBank/DDBJ databases">
        <title>WGS assembly of Brachypodium distachyon.</title>
        <authorList>
            <consortium name="The International Brachypodium Initiative"/>
            <person name="Lucas S."/>
            <person name="Harmon-Smith M."/>
            <person name="Lail K."/>
            <person name="Tice H."/>
            <person name="Grimwood J."/>
            <person name="Bruce D."/>
            <person name="Barry K."/>
            <person name="Shu S."/>
            <person name="Lindquist E."/>
            <person name="Wang M."/>
            <person name="Pitluck S."/>
            <person name="Vogel J.P."/>
            <person name="Garvin D.F."/>
            <person name="Mockler T.C."/>
            <person name="Schmutz J."/>
            <person name="Rokhsar D."/>
            <person name="Bevan M.W."/>
        </authorList>
    </citation>
    <scope>NUCLEOTIDE SEQUENCE</scope>
    <source>
        <strain evidence="8">Bd21</strain>
    </source>
</reference>
<proteinExistence type="predicted"/>
<dbReference type="GO" id="GO:0003677">
    <property type="term" value="F:DNA binding"/>
    <property type="evidence" value="ECO:0007669"/>
    <property type="project" value="UniProtKB-KW"/>
</dbReference>
<evidence type="ECO:0000256" key="2">
    <source>
        <dbReference type="ARBA" id="ARBA00023015"/>
    </source>
</evidence>
<dbReference type="EMBL" id="CM000881">
    <property type="protein sequence ID" value="KQK11509.1"/>
    <property type="molecule type" value="Genomic_DNA"/>
</dbReference>
<dbReference type="GeneID" id="104582958"/>
<accession>A0A0Q3GM22</accession>
<reference evidence="9" key="3">
    <citation type="submission" date="2018-08" db="UniProtKB">
        <authorList>
            <consortium name="EnsemblPlants"/>
        </authorList>
    </citation>
    <scope>IDENTIFICATION</scope>
    <source>
        <strain evidence="9">cv. Bd21</strain>
    </source>
</reference>
<feature type="domain" description="TF-B3" evidence="7">
    <location>
        <begin position="569"/>
        <end position="634"/>
    </location>
</feature>
<dbReference type="AlphaFoldDB" id="A0A0Q3GM22"/>
<dbReference type="InterPro" id="IPR044837">
    <property type="entry name" value="REM16-like"/>
</dbReference>
<feature type="region of interest" description="Disordered" evidence="6">
    <location>
        <begin position="172"/>
        <end position="213"/>
    </location>
</feature>
<dbReference type="Pfam" id="PF02362">
    <property type="entry name" value="B3"/>
    <property type="match status" value="2"/>
</dbReference>
<evidence type="ECO:0000256" key="6">
    <source>
        <dbReference type="SAM" id="MobiDB-lite"/>
    </source>
</evidence>
<organism evidence="8">
    <name type="scientific">Brachypodium distachyon</name>
    <name type="common">Purple false brome</name>
    <name type="synonym">Trachynia distachya</name>
    <dbReference type="NCBI Taxonomy" id="15368"/>
    <lineage>
        <taxon>Eukaryota</taxon>
        <taxon>Viridiplantae</taxon>
        <taxon>Streptophyta</taxon>
        <taxon>Embryophyta</taxon>
        <taxon>Tracheophyta</taxon>
        <taxon>Spermatophyta</taxon>
        <taxon>Magnoliopsida</taxon>
        <taxon>Liliopsida</taxon>
        <taxon>Poales</taxon>
        <taxon>Poaceae</taxon>
        <taxon>BOP clade</taxon>
        <taxon>Pooideae</taxon>
        <taxon>Stipodae</taxon>
        <taxon>Brachypodieae</taxon>
        <taxon>Brachypodium</taxon>
    </lineage>
</organism>
<evidence type="ECO:0000256" key="4">
    <source>
        <dbReference type="ARBA" id="ARBA00023163"/>
    </source>
</evidence>
<dbReference type="KEGG" id="bdi:104582958"/>
<feature type="region of interest" description="Disordered" evidence="6">
    <location>
        <begin position="463"/>
        <end position="484"/>
    </location>
</feature>
<dbReference type="OrthoDB" id="623918at2759"/>
<evidence type="ECO:0000313" key="9">
    <source>
        <dbReference type="EnsemblPlants" id="KQK11509"/>
    </source>
</evidence>
<keyword evidence="4" id="KW-0804">Transcription</keyword>
<dbReference type="EnsemblPlants" id="KQK11509">
    <property type="protein sequence ID" value="KQK11509"/>
    <property type="gene ID" value="BRADI_2g60554v3"/>
</dbReference>
<evidence type="ECO:0000256" key="1">
    <source>
        <dbReference type="ARBA" id="ARBA00004123"/>
    </source>
</evidence>
<gene>
    <name evidence="9" type="primary">LOC104582958</name>
    <name evidence="8" type="ORF">BRADI_2g60554v3</name>
</gene>
<dbReference type="PANTHER" id="PTHR31391">
    <property type="entry name" value="B3 DOMAIN-CONTAINING PROTEIN OS11G0197600-RELATED"/>
    <property type="match status" value="1"/>
</dbReference>
<dbReference type="CDD" id="cd10017">
    <property type="entry name" value="B3_DNA"/>
    <property type="match status" value="3"/>
</dbReference>
<dbReference type="Gene3D" id="2.40.330.10">
    <property type="entry name" value="DNA-binding pseudobarrel domain"/>
    <property type="match status" value="3"/>
</dbReference>
<keyword evidence="5" id="KW-0539">Nucleus</keyword>
<dbReference type="InterPro" id="IPR003340">
    <property type="entry name" value="B3_DNA-bd"/>
</dbReference>
<keyword evidence="3" id="KW-0238">DNA-binding</keyword>
<dbReference type="SUPFAM" id="SSF101936">
    <property type="entry name" value="DNA-binding pseudobarrel domain"/>
    <property type="match status" value="3"/>
</dbReference>
<keyword evidence="2" id="KW-0805">Transcription regulation</keyword>
<name>A0A0Q3GM22_BRADI</name>
<comment type="subcellular location">
    <subcellularLocation>
        <location evidence="1">Nucleus</location>
    </subcellularLocation>
</comment>
<reference evidence="8 9" key="1">
    <citation type="journal article" date="2010" name="Nature">
        <title>Genome sequencing and analysis of the model grass Brachypodium distachyon.</title>
        <authorList>
            <consortium name="International Brachypodium Initiative"/>
        </authorList>
    </citation>
    <scope>NUCLEOTIDE SEQUENCE [LARGE SCALE GENOMIC DNA]</scope>
    <source>
        <strain evidence="8 9">Bd21</strain>
    </source>
</reference>